<evidence type="ECO:0000313" key="6">
    <source>
        <dbReference type="Proteomes" id="UP000044602"/>
    </source>
</evidence>
<accession>A0A0G4L118</accession>
<keyword evidence="1" id="KW-0677">Repeat</keyword>
<feature type="repeat" description="ANK" evidence="3">
    <location>
        <begin position="2562"/>
        <end position="2594"/>
    </location>
</feature>
<dbReference type="Gene3D" id="1.25.40.20">
    <property type="entry name" value="Ankyrin repeat-containing domain"/>
    <property type="match status" value="10"/>
</dbReference>
<evidence type="ECO:0000256" key="1">
    <source>
        <dbReference type="ARBA" id="ARBA00022737"/>
    </source>
</evidence>
<name>A0A0G4L118_VERLO</name>
<evidence type="ECO:0000256" key="4">
    <source>
        <dbReference type="SAM" id="MobiDB-lite"/>
    </source>
</evidence>
<dbReference type="PANTHER" id="PTHR24123">
    <property type="entry name" value="ANKYRIN REPEAT-CONTAINING"/>
    <property type="match status" value="1"/>
</dbReference>
<evidence type="ECO:0000256" key="3">
    <source>
        <dbReference type="PROSITE-ProRule" id="PRU00023"/>
    </source>
</evidence>
<dbReference type="InterPro" id="IPR036770">
    <property type="entry name" value="Ankyrin_rpt-contain_sf"/>
</dbReference>
<dbReference type="PANTHER" id="PTHR24123:SF33">
    <property type="entry name" value="PROTEIN HOS4"/>
    <property type="match status" value="1"/>
</dbReference>
<feature type="compositionally biased region" description="Low complexity" evidence="4">
    <location>
        <begin position="24"/>
        <end position="34"/>
    </location>
</feature>
<reference evidence="5 6" key="1">
    <citation type="submission" date="2015-05" db="EMBL/GenBank/DDBJ databases">
        <authorList>
            <person name="Wang D.B."/>
            <person name="Wang M."/>
        </authorList>
    </citation>
    <scope>NUCLEOTIDE SEQUENCE [LARGE SCALE GENOMIC DNA]</scope>
    <source>
        <strain evidence="5">VL1</strain>
    </source>
</reference>
<dbReference type="EMBL" id="CVQH01006669">
    <property type="protein sequence ID" value="CRK15661.1"/>
    <property type="molecule type" value="Genomic_DNA"/>
</dbReference>
<dbReference type="SMART" id="SM00248">
    <property type="entry name" value="ANK"/>
    <property type="match status" value="23"/>
</dbReference>
<dbReference type="Pfam" id="PF00023">
    <property type="entry name" value="Ank"/>
    <property type="match status" value="1"/>
</dbReference>
<keyword evidence="2 3" id="KW-0040">ANK repeat</keyword>
<dbReference type="SUPFAM" id="SSF48403">
    <property type="entry name" value="Ankyrin repeat"/>
    <property type="match status" value="6"/>
</dbReference>
<dbReference type="PROSITE" id="PS50088">
    <property type="entry name" value="ANK_REPEAT"/>
    <property type="match status" value="2"/>
</dbReference>
<dbReference type="STRING" id="100787.A0A0G4L118"/>
<dbReference type="InterPro" id="IPR051165">
    <property type="entry name" value="Multifunctional_ANK_Repeat"/>
</dbReference>
<dbReference type="InterPro" id="IPR002110">
    <property type="entry name" value="Ankyrin_rpt"/>
</dbReference>
<dbReference type="Proteomes" id="UP000044602">
    <property type="component" value="Unassembled WGS sequence"/>
</dbReference>
<sequence length="2995" mass="324086">MPIPSPEDRQRRLLQLAEQWGVELPPSTSSLSRPSHPPTYRNTDDDFYAEELVKRRQLSHGRTESTGNLRKAFSSSKKKSYDPKIVFDALNSHVANSGRAGAAESLINLLISSGGDVNLPQKPKPGLLSRRKSLETFGERSRLLQQAVHNGQADMVAVLLPHADAVALDTSLPIAMRNQNTAIVELLLRYGAGAASTADAQDAVRQACVTGGQAEIVSLVLRSEGRPSASWLSQCMIDATRAACVSTVMRLARSTADGSYNQAQALKIAISQGRHDIVLAILLGSKPPRGQGLDEAFTELIGHPSINPNDKISMVEMLLCAGAEGDGPSLALLNSASAEFLEMLHVLVTYGTSIEYRDAMAVRKAISNGRVDVAHILLAGNSPLSSLQASECVELIPKDLALEHRRLLLDVLLRRGASGNPLHDVLIEAVRAGDVKSVNLLVTPQFPGSGRPVESQSPRGLGRRASKSMVFERHEVASVDYKDGLALQIAVSRGDVPMASVLLASKPSGQTVARVFAETSALPPRDKLGMVECFLSNGLPPQTVQHALQEAIDSKPPNRDEALIALLLRFTNDVNSSDGALLAAVTQKDVKLLAALLRKNISPDTAAGVLPSIVAIADPRARLEIASLVLSSVPGMDPVKVSSAMLHVLNTQPADMRLLQVLLQQGRADINFNDGAPLSIAIRNHEPPMLDTVLKHSKPSAATMNRGLNELSQMPSSEKKVSKLHILLRRTTDKALLNDIMVKEVHSLVKTEPKSRQLSTVKVLLSSGADVNSHNAAALCHAVAASDEQLTNVLFEAKPTPASLAYALPHALRITDPMDRLAFSKKLLEAGAPSAEANRALGFAINTYSDDLPLLRTLSVKANTNDGEALVAAVRRERPDIVELVLQRKHTTAILNSAFTEATKCQKKDTRALLCTLLLKHGASGNAVSEALQAAATDGDIVLGNILINHGVGVDDQAIIEACRSGAADVLAMLLTGREPSRATLEQGFQAATEVGDLRKRAAVLEPLLTRGVGGDALNVQLVSAVRFGGEGEELVRILLQAGADPNYYNGEAVWAATRSANVGSLKTMLAVGRDEKSRQRRASSVTLIRALNAAWKLSGSSRLMVLDMLFKAGLPVCEELHICLNKAVNDEAIDEKAIEVLVAHGATPNVKGAKTLVDAAHRALPSVVRLLLEATVTTDALNSTVVQSFTKDNAAMWFSDRGFLVLQALILKGAQGAGLTNVLGLVINMVPQSPDLGGRFMDLLLENDVDVDHEDGKLLESATSTNNIRLVQRLLEKHPKTESLSRAFHHIFDQQLSEDEALQLIQVYTEYSNGETRLDVMYSLSDSPPVLFLALARFPRSFRIMKALLDAGFYHDQTTVSRVMPEIEEEETVTLLTWALIQPQKKVSSNIIQLLLDSGAKVNFETRHSRLTPLMLAIHARRPDVTKELLLKDADVDVTDAKGLDEAFTELIDHSSINPNDKISMVEMLLCAGAEGDGPSLALLNSASAEFLEMLHVLVTYGTSIEYRDAMAVRKAISSGRVDVAHILLAGNSPLSSVQASECVELIPKDLASEHRRLLLDVLLRRGASGNPLHAVLIEAVRAGDVKSVNLLVTPQFPGLGRPVESQSPRGLGRRASKSMVFERHEVASVDYKNGLALQIAVGRGDVPMASVLLASKPSGQTVARVFAETSALPPRDKLAMVECFLSNGLPPQTVQDALQEAIDSKPPNRDEALIALLLRFTNDVNSSDGALLAAVTQKDVKLLAALLRKNISPDTAAGVLPSIVAIEDPRARLEIASLVLSSVPGMDPAKVSSAMLHVLNTQPADMRLLQVLLQQGRADINFHDGAPLSIAIRDHEPPVLDTVLKHSKPSAATLNRALNELSQTPSSEKKVSKLHTLLRRTTDKALLNDILVKEVHSLVKTEPKSRQLSTVKVLLSSGADVNSHNAAALCHAVAASDEQLTNVLFEAKPTPASLAYALPHALRITDPMDRLAFSKKLLEAGAPSAEANRALGFAINTYSDDLPLLRTLSVKANTNDGEALVAAIRRERPDIVELVLQRKHTTAILNSAFTEATKCQKRDTRALLCTLLLKHGASGNAVSEALQAAATDGDIVLGNILINHGVGVDDQAIIEACRSGAADVLAMLLTGREPSRATLEQGFQAATEVGDLRKRAAVLEPLLTRGIGGDALNAQLVSAVRFGGEGEELVRILLQAGADPNYYNGEAVWAATRSANVGSLKTMLAVGHDENSRQRRASSVTLIRALNAAWKLSGSSRLLVLDMLFKAGLPVCEELHICLNKAVNDEAIDEKAIEILVAHGATPNVKGAKTLVDAAQRVLPSVVRLLLEAPVTTDALNLTVVHSFTKDNAATWFSDRGFLVLQALILKGAQGAGLTNVLGLVINMVPQSPDLGGRFMDLLFENDVDVDHEDGKLLESATSTNNIRLVQRLLEKHPKTESLSRAFHHIFDQQLSEDEALQLIQVYTEYSNGETRLDVMYSLSDSPPVLFLALARFPRSFRIMKALLDAGFYHDQTTVSRVMPEIEEEETVTLLTWALIQPQKKVSSNIIQLLLDSGAKVNFETRHSRLTPLMLAIHARRPDVAKELLLKDADVDVTDAKGNTPLSLASDIGGDVAITMMSNLLAAGASRNDGSLQNAARELNLAAVQVLVEYGHDPDFPSHLHDGRSALGEMCLHGAIPGEMTAAHEKQIEKVMNFLLDKGSDISVKCSGKSLLHLALESSDPVAMTRLLLKVGMWKLVNKKFNLYRDGVYTYSPTMYVAKVLPKADVNEQLLRLLRANRCEDVFFANRGPQPDDAIGLPDDVALQERERRARLSRLASEQEDYEVSIARSKELAAVQAQIWANQAELEDARRKRAHSEEMQAMGDRARAEEEAFAAAMRRRQNERASEASHENAMAEASALKARQEMELDKRRHLQALDWERNMATERVDHAKALSALRIAEREDVERMDRQQDERATRRIAEQRRLVESQSGLAGQLAGVGPQGRRQIGYVAGELNN</sequence>
<evidence type="ECO:0000256" key="2">
    <source>
        <dbReference type="ARBA" id="ARBA00023043"/>
    </source>
</evidence>
<gene>
    <name evidence="5" type="ORF">BN1708_011506</name>
</gene>
<feature type="repeat" description="ANK" evidence="3">
    <location>
        <begin position="1410"/>
        <end position="1442"/>
    </location>
</feature>
<proteinExistence type="predicted"/>
<dbReference type="Pfam" id="PF12796">
    <property type="entry name" value="Ank_2"/>
    <property type="match status" value="1"/>
</dbReference>
<organism evidence="5 6">
    <name type="scientific">Verticillium longisporum</name>
    <name type="common">Verticillium dahliae var. longisporum</name>
    <dbReference type="NCBI Taxonomy" id="100787"/>
    <lineage>
        <taxon>Eukaryota</taxon>
        <taxon>Fungi</taxon>
        <taxon>Dikarya</taxon>
        <taxon>Ascomycota</taxon>
        <taxon>Pezizomycotina</taxon>
        <taxon>Sordariomycetes</taxon>
        <taxon>Hypocreomycetidae</taxon>
        <taxon>Glomerellales</taxon>
        <taxon>Plectosphaerellaceae</taxon>
        <taxon>Verticillium</taxon>
    </lineage>
</organism>
<feature type="region of interest" description="Disordered" evidence="4">
    <location>
        <begin position="24"/>
        <end position="75"/>
    </location>
</feature>
<evidence type="ECO:0000313" key="5">
    <source>
        <dbReference type="EMBL" id="CRK15661.1"/>
    </source>
</evidence>
<protein>
    <submittedName>
        <fullName evidence="5">Uncharacterized protein</fullName>
    </submittedName>
</protein>
<keyword evidence="6" id="KW-1185">Reference proteome</keyword>